<name>A0A223HX28_THETR</name>
<protein>
    <submittedName>
        <fullName evidence="1">Uncharacterized protein</fullName>
    </submittedName>
</protein>
<evidence type="ECO:0000313" key="1">
    <source>
        <dbReference type="EMBL" id="AST56992.1"/>
    </source>
</evidence>
<dbReference type="EMBL" id="CP016893">
    <property type="protein sequence ID" value="AST56992.1"/>
    <property type="molecule type" value="Genomic_DNA"/>
</dbReference>
<sequence length="37" mass="4266">MHHFLEFEKNIILGNLKEISIDVCKEKVIFTVCSTGE</sequence>
<dbReference type="AlphaFoldDB" id="A0A223HX28"/>
<organism evidence="1 2">
    <name type="scientific">Thermoanaerobacterium thermosaccharolyticum</name>
    <name type="common">Clostridium thermosaccharolyticum</name>
    <dbReference type="NCBI Taxonomy" id="1517"/>
    <lineage>
        <taxon>Bacteria</taxon>
        <taxon>Bacillati</taxon>
        <taxon>Bacillota</taxon>
        <taxon>Clostridia</taxon>
        <taxon>Thermoanaerobacterales</taxon>
        <taxon>Thermoanaerobacteraceae</taxon>
        <taxon>Thermoanaerobacterium</taxon>
    </lineage>
</organism>
<evidence type="ECO:0000313" key="2">
    <source>
        <dbReference type="Proteomes" id="UP000214975"/>
    </source>
</evidence>
<reference evidence="1 2" key="1">
    <citation type="submission" date="2016-08" db="EMBL/GenBank/DDBJ databases">
        <title>A novel genetic cassette of butanologenic Thermoanaerobacterium thermosaccharolyticum that directly convert cellulose to butanol.</title>
        <authorList>
            <person name="Li T."/>
            <person name="He J."/>
        </authorList>
    </citation>
    <scope>NUCLEOTIDE SEQUENCE [LARGE SCALE GENOMIC DNA]</scope>
    <source>
        <strain evidence="1 2">TG57</strain>
    </source>
</reference>
<dbReference type="Proteomes" id="UP000214975">
    <property type="component" value="Chromosome"/>
</dbReference>
<gene>
    <name evidence="1" type="ORF">Thert_00851</name>
</gene>
<accession>A0A223HX28</accession>
<proteinExistence type="predicted"/>